<comment type="caution">
    <text evidence="1">The sequence shown here is derived from an EMBL/GenBank/DDBJ whole genome shotgun (WGS) entry which is preliminary data.</text>
</comment>
<organism evidence="1 2">
    <name type="scientific">Zoarces viviparus</name>
    <name type="common">Viviparous eelpout</name>
    <name type="synonym">Blennius viviparus</name>
    <dbReference type="NCBI Taxonomy" id="48416"/>
    <lineage>
        <taxon>Eukaryota</taxon>
        <taxon>Metazoa</taxon>
        <taxon>Chordata</taxon>
        <taxon>Craniata</taxon>
        <taxon>Vertebrata</taxon>
        <taxon>Euteleostomi</taxon>
        <taxon>Actinopterygii</taxon>
        <taxon>Neopterygii</taxon>
        <taxon>Teleostei</taxon>
        <taxon>Neoteleostei</taxon>
        <taxon>Acanthomorphata</taxon>
        <taxon>Eupercaria</taxon>
        <taxon>Perciformes</taxon>
        <taxon>Cottioidei</taxon>
        <taxon>Zoarcales</taxon>
        <taxon>Zoarcidae</taxon>
        <taxon>Zoarcinae</taxon>
        <taxon>Zoarces</taxon>
    </lineage>
</organism>
<sequence length="81" mass="9108">MPSCSMTPCRIRWMSASDTWSTVRGLRAGALPTCRHRRKPSNDNRTAEPISAICRGKTHKATAQRMDSNHVQTQLHFLSVT</sequence>
<dbReference type="AlphaFoldDB" id="A0AAW1FCU1"/>
<reference evidence="1 2" key="1">
    <citation type="journal article" date="2024" name="Genome Biol. Evol.">
        <title>Chromosome-level genome assembly of the viviparous eelpout Zoarces viviparus.</title>
        <authorList>
            <person name="Fuhrmann N."/>
            <person name="Brasseur M.V."/>
            <person name="Bakowski C.E."/>
            <person name="Podsiadlowski L."/>
            <person name="Prost S."/>
            <person name="Krehenwinkel H."/>
            <person name="Mayer C."/>
        </authorList>
    </citation>
    <scope>NUCLEOTIDE SEQUENCE [LARGE SCALE GENOMIC DNA]</scope>
    <source>
        <strain evidence="1">NO-MEL_2022_Ind0_liver</strain>
    </source>
</reference>
<evidence type="ECO:0000313" key="1">
    <source>
        <dbReference type="EMBL" id="KAK9531324.1"/>
    </source>
</evidence>
<dbReference type="Proteomes" id="UP001488805">
    <property type="component" value="Unassembled WGS sequence"/>
</dbReference>
<accession>A0AAW1FCU1</accession>
<proteinExistence type="predicted"/>
<name>A0AAW1FCU1_ZOAVI</name>
<evidence type="ECO:0000313" key="2">
    <source>
        <dbReference type="Proteomes" id="UP001488805"/>
    </source>
</evidence>
<dbReference type="EMBL" id="JBCEZU010000089">
    <property type="protein sequence ID" value="KAK9531324.1"/>
    <property type="molecule type" value="Genomic_DNA"/>
</dbReference>
<keyword evidence="2" id="KW-1185">Reference proteome</keyword>
<protein>
    <submittedName>
        <fullName evidence="1">Uncharacterized protein</fullName>
    </submittedName>
</protein>
<gene>
    <name evidence="1" type="ORF">VZT92_010757</name>
</gene>